<reference evidence="11" key="1">
    <citation type="journal article" date="2023" name="bioRxiv">
        <title>Scaffold-level genome assemblies of two parasitoid biocontrol wasps reveal the parthenogenesis mechanism and an associated novel virus.</title>
        <authorList>
            <person name="Inwood S."/>
            <person name="Skelly J."/>
            <person name="Guhlin J."/>
            <person name="Harrop T."/>
            <person name="Goldson S."/>
            <person name="Dearden P."/>
        </authorList>
    </citation>
    <scope>NUCLEOTIDE SEQUENCE</scope>
    <source>
        <strain evidence="11">Lincoln</strain>
        <tissue evidence="11">Whole body</tissue>
    </source>
</reference>
<feature type="transmembrane region" description="Helical" evidence="9">
    <location>
        <begin position="78"/>
        <end position="98"/>
    </location>
</feature>
<dbReference type="PANTHER" id="PTHR24243:SF230">
    <property type="entry name" value="G-PROTEIN COUPLED RECEPTORS FAMILY 1 PROFILE DOMAIN-CONTAINING PROTEIN"/>
    <property type="match status" value="1"/>
</dbReference>
<dbReference type="AlphaFoldDB" id="A0AA39KGU6"/>
<feature type="transmembrane region" description="Helical" evidence="9">
    <location>
        <begin position="54"/>
        <end position="72"/>
    </location>
</feature>
<evidence type="ECO:0000256" key="2">
    <source>
        <dbReference type="ARBA" id="ARBA00010663"/>
    </source>
</evidence>
<evidence type="ECO:0000256" key="6">
    <source>
        <dbReference type="ARBA" id="ARBA00023136"/>
    </source>
</evidence>
<evidence type="ECO:0000259" key="10">
    <source>
        <dbReference type="PROSITE" id="PS50262"/>
    </source>
</evidence>
<dbReference type="Pfam" id="PF00001">
    <property type="entry name" value="7tm_1"/>
    <property type="match status" value="1"/>
</dbReference>
<evidence type="ECO:0000256" key="4">
    <source>
        <dbReference type="ARBA" id="ARBA00022989"/>
    </source>
</evidence>
<dbReference type="GO" id="GO:0005886">
    <property type="term" value="C:plasma membrane"/>
    <property type="evidence" value="ECO:0007669"/>
    <property type="project" value="TreeGrafter"/>
</dbReference>
<comment type="caution">
    <text evidence="11">The sequence shown here is derived from an EMBL/GenBank/DDBJ whole genome shotgun (WGS) entry which is preliminary data.</text>
</comment>
<evidence type="ECO:0000313" key="11">
    <source>
        <dbReference type="EMBL" id="KAK0161829.1"/>
    </source>
</evidence>
<feature type="transmembrane region" description="Helical" evidence="9">
    <location>
        <begin position="226"/>
        <end position="250"/>
    </location>
</feature>
<keyword evidence="5" id="KW-0297">G-protein coupled receptor</keyword>
<comment type="subcellular location">
    <subcellularLocation>
        <location evidence="1">Membrane</location>
        <topology evidence="1">Multi-pass membrane protein</topology>
    </subcellularLocation>
</comment>
<feature type="transmembrane region" description="Helical" evidence="9">
    <location>
        <begin position="150"/>
        <end position="169"/>
    </location>
</feature>
<organism evidence="11 12">
    <name type="scientific">Microctonus hyperodae</name>
    <name type="common">Parasitoid wasp</name>
    <dbReference type="NCBI Taxonomy" id="165561"/>
    <lineage>
        <taxon>Eukaryota</taxon>
        <taxon>Metazoa</taxon>
        <taxon>Ecdysozoa</taxon>
        <taxon>Arthropoda</taxon>
        <taxon>Hexapoda</taxon>
        <taxon>Insecta</taxon>
        <taxon>Pterygota</taxon>
        <taxon>Neoptera</taxon>
        <taxon>Endopterygota</taxon>
        <taxon>Hymenoptera</taxon>
        <taxon>Apocrita</taxon>
        <taxon>Ichneumonoidea</taxon>
        <taxon>Braconidae</taxon>
        <taxon>Euphorinae</taxon>
        <taxon>Microctonus</taxon>
    </lineage>
</organism>
<name>A0AA39KGU6_MICHY</name>
<evidence type="ECO:0000256" key="8">
    <source>
        <dbReference type="ARBA" id="ARBA00023224"/>
    </source>
</evidence>
<sequence>MAGNFTSTNETFSEETVCSLPLQVLDFIHDFNRPDLELIWPCQVRIYWINIQPFVGLVRILLAYVTPFIIILGVTLNVISFGMLSTLILCDSGLSLYLRALAISDNGALIFNYAVGVARSYSTYVNALFMNSKFLCRANSVSMEFFQITSTWLVVSLTWARVGAVIFPLQTRHKDHNRSAAITIVVIICTSFIVSLTKLYSGGYESDSVFEFVPCQKIMTPWGSAMYVYIAFSTWLPSLFIFLGNVLLIIHMRKSDIIRIQLTRTINNTTNSISRTSRTLFAVSIVYLVLLLPIGIVETLELYWDVILIKYPSRLPEENDEYISWLQEKMLLKWCRGFFFHVYHWNFAINFFLYYLTGRKFRDCVINAIKNGKKSLSTKSLMHWSSCCKASKNLLPARTSNILLIRVITIGEPNMYNRSSSQNVNSDNTVNKTIFM</sequence>
<dbReference type="PROSITE" id="PS50262">
    <property type="entry name" value="G_PROTEIN_RECEP_F1_2"/>
    <property type="match status" value="1"/>
</dbReference>
<dbReference type="Gene3D" id="1.20.1070.10">
    <property type="entry name" value="Rhodopsin 7-helix transmembrane proteins"/>
    <property type="match status" value="1"/>
</dbReference>
<evidence type="ECO:0000256" key="5">
    <source>
        <dbReference type="ARBA" id="ARBA00023040"/>
    </source>
</evidence>
<dbReference type="InterPro" id="IPR017452">
    <property type="entry name" value="GPCR_Rhodpsn_7TM"/>
</dbReference>
<feature type="transmembrane region" description="Helical" evidence="9">
    <location>
        <begin position="110"/>
        <end position="130"/>
    </location>
</feature>
<proteinExistence type="inferred from homology"/>
<dbReference type="EMBL" id="JAQQBR010001834">
    <property type="protein sequence ID" value="KAK0161829.1"/>
    <property type="molecule type" value="Genomic_DNA"/>
</dbReference>
<gene>
    <name evidence="11" type="ORF">PV327_008241</name>
</gene>
<dbReference type="PANTHER" id="PTHR24243">
    <property type="entry name" value="G-PROTEIN COUPLED RECEPTOR"/>
    <property type="match status" value="1"/>
</dbReference>
<dbReference type="SUPFAM" id="SSF81321">
    <property type="entry name" value="Family A G protein-coupled receptor-like"/>
    <property type="match status" value="1"/>
</dbReference>
<keyword evidence="3 9" id="KW-0812">Transmembrane</keyword>
<keyword evidence="7" id="KW-0675">Receptor</keyword>
<feature type="transmembrane region" description="Helical" evidence="9">
    <location>
        <begin position="338"/>
        <end position="356"/>
    </location>
</feature>
<feature type="domain" description="G-protein coupled receptors family 1 profile" evidence="10">
    <location>
        <begin position="73"/>
        <end position="354"/>
    </location>
</feature>
<protein>
    <recommendedName>
        <fullName evidence="10">G-protein coupled receptors family 1 profile domain-containing protein</fullName>
    </recommendedName>
</protein>
<dbReference type="InterPro" id="IPR000276">
    <property type="entry name" value="GPCR_Rhodpsn"/>
</dbReference>
<evidence type="ECO:0000256" key="7">
    <source>
        <dbReference type="ARBA" id="ARBA00023170"/>
    </source>
</evidence>
<keyword evidence="6 9" id="KW-0472">Membrane</keyword>
<keyword evidence="12" id="KW-1185">Reference proteome</keyword>
<reference evidence="11" key="2">
    <citation type="submission" date="2023-03" db="EMBL/GenBank/DDBJ databases">
        <authorList>
            <person name="Inwood S.N."/>
            <person name="Skelly J.G."/>
            <person name="Guhlin J."/>
            <person name="Harrop T.W.R."/>
            <person name="Goldson S.G."/>
            <person name="Dearden P.K."/>
        </authorList>
    </citation>
    <scope>NUCLEOTIDE SEQUENCE</scope>
    <source>
        <strain evidence="11">Lincoln</strain>
        <tissue evidence="11">Whole body</tissue>
    </source>
</reference>
<evidence type="ECO:0000256" key="9">
    <source>
        <dbReference type="SAM" id="Phobius"/>
    </source>
</evidence>
<feature type="transmembrane region" description="Helical" evidence="9">
    <location>
        <begin position="280"/>
        <end position="304"/>
    </location>
</feature>
<evidence type="ECO:0000256" key="1">
    <source>
        <dbReference type="ARBA" id="ARBA00004141"/>
    </source>
</evidence>
<accession>A0AA39KGU6</accession>
<comment type="similarity">
    <text evidence="2">Belongs to the G-protein coupled receptor 1 family.</text>
</comment>
<keyword evidence="4 9" id="KW-1133">Transmembrane helix</keyword>
<keyword evidence="8" id="KW-0807">Transducer</keyword>
<dbReference type="Proteomes" id="UP001168972">
    <property type="component" value="Unassembled WGS sequence"/>
</dbReference>
<evidence type="ECO:0000313" key="12">
    <source>
        <dbReference type="Proteomes" id="UP001168972"/>
    </source>
</evidence>
<feature type="transmembrane region" description="Helical" evidence="9">
    <location>
        <begin position="181"/>
        <end position="200"/>
    </location>
</feature>
<dbReference type="GO" id="GO:0004930">
    <property type="term" value="F:G protein-coupled receptor activity"/>
    <property type="evidence" value="ECO:0007669"/>
    <property type="project" value="UniProtKB-KW"/>
</dbReference>
<evidence type="ECO:0000256" key="3">
    <source>
        <dbReference type="ARBA" id="ARBA00022692"/>
    </source>
</evidence>